<keyword evidence="7" id="KW-1185">Reference proteome</keyword>
<dbReference type="InterPro" id="IPR051906">
    <property type="entry name" value="TolC-like"/>
</dbReference>
<gene>
    <name evidence="6" type="ORF">SAMN05444412_111142</name>
</gene>
<comment type="caution">
    <text evidence="6">The sequence shown here is derived from an EMBL/GenBank/DDBJ whole genome shotgun (WGS) entry which is preliminary data.</text>
</comment>
<dbReference type="Proteomes" id="UP000199663">
    <property type="component" value="Unassembled WGS sequence"/>
</dbReference>
<dbReference type="SUPFAM" id="SSF56954">
    <property type="entry name" value="Outer membrane efflux proteins (OEP)"/>
    <property type="match status" value="1"/>
</dbReference>
<keyword evidence="5" id="KW-0998">Cell outer membrane</keyword>
<keyword evidence="2" id="KW-1134">Transmembrane beta strand</keyword>
<sequence length="461" mass="52768">MRKISLTVLCLIFSFGAIGQELLTYEYFLELVKDFHPVSKQAETTLRFGEQEMRIARGGFDPLLYGNYDQKEFSETEYYRKKEAGLLVPTVGGVELKGVFEQNTGTYLNAERTVPGNGLLAAGASVNLGQGLFIDKRRAALRQAEVYIDATQAERQQILNDLYLEATQVYWYWAASFQNQNLLEESVVLAEIRFEAVKESFFEGSLAAIDTIEAYTQVLNRAFRLQSAEIAYFNATQELNTFLWDPENVPLDIAENSVPQNVLEFIELDFDKEEMRALINNHPLLRLADFELNTLEIERRWKAEQLKPVMKVNYNFLSEAVGPLNASPFFENNYKWGFTFQTSLFLRKERGGLGLVKAKLDFKQSDRELKSIQLRTKLESEINKFETLQRQLGVFNANILGLTRLLEGEQTRFQMGESSLFLINAREVTLLDSRLILNDLEANRKIAYSKMLNAAGLGFDF</sequence>
<comment type="subcellular location">
    <subcellularLocation>
        <location evidence="1">Cell outer membrane</location>
    </subcellularLocation>
</comment>
<reference evidence="6 7" key="1">
    <citation type="submission" date="2016-10" db="EMBL/GenBank/DDBJ databases">
        <authorList>
            <person name="Varghese N."/>
            <person name="Submissions S."/>
        </authorList>
    </citation>
    <scope>NUCLEOTIDE SEQUENCE [LARGE SCALE GENOMIC DNA]</scope>
    <source>
        <strain evidence="6 7">DSM 17997</strain>
    </source>
</reference>
<evidence type="ECO:0000313" key="7">
    <source>
        <dbReference type="Proteomes" id="UP000199663"/>
    </source>
</evidence>
<dbReference type="Gene3D" id="1.20.1600.10">
    <property type="entry name" value="Outer membrane efflux proteins (OEP)"/>
    <property type="match status" value="1"/>
</dbReference>
<organism evidence="6 7">
    <name type="scientific">Rhodonellum ikkaensis</name>
    <dbReference type="NCBI Taxonomy" id="336829"/>
    <lineage>
        <taxon>Bacteria</taxon>
        <taxon>Pseudomonadati</taxon>
        <taxon>Bacteroidota</taxon>
        <taxon>Cytophagia</taxon>
        <taxon>Cytophagales</taxon>
        <taxon>Cytophagaceae</taxon>
        <taxon>Rhodonellum</taxon>
    </lineage>
</organism>
<evidence type="ECO:0000256" key="1">
    <source>
        <dbReference type="ARBA" id="ARBA00004442"/>
    </source>
</evidence>
<evidence type="ECO:0000313" key="6">
    <source>
        <dbReference type="EMBL" id="SDZ36887.1"/>
    </source>
</evidence>
<proteinExistence type="predicted"/>
<dbReference type="PANTHER" id="PTHR30026:SF21">
    <property type="entry name" value="SLR1270 PROTEIN"/>
    <property type="match status" value="1"/>
</dbReference>
<dbReference type="PANTHER" id="PTHR30026">
    <property type="entry name" value="OUTER MEMBRANE PROTEIN TOLC"/>
    <property type="match status" value="1"/>
</dbReference>
<dbReference type="RefSeq" id="WP_019598856.1">
    <property type="nucleotide sequence ID" value="NZ_FNQC01000011.1"/>
</dbReference>
<keyword evidence="4" id="KW-0472">Membrane</keyword>
<evidence type="ECO:0000256" key="3">
    <source>
        <dbReference type="ARBA" id="ARBA00022692"/>
    </source>
</evidence>
<name>A0A1H3SGM8_9BACT</name>
<dbReference type="EMBL" id="FNQC01000011">
    <property type="protein sequence ID" value="SDZ36887.1"/>
    <property type="molecule type" value="Genomic_DNA"/>
</dbReference>
<protein>
    <submittedName>
        <fullName evidence="6">Outer membrane protein TolC</fullName>
    </submittedName>
</protein>
<evidence type="ECO:0000256" key="4">
    <source>
        <dbReference type="ARBA" id="ARBA00023136"/>
    </source>
</evidence>
<accession>A0A1H3SGM8</accession>
<evidence type="ECO:0000256" key="2">
    <source>
        <dbReference type="ARBA" id="ARBA00022452"/>
    </source>
</evidence>
<keyword evidence="3" id="KW-0812">Transmembrane</keyword>
<evidence type="ECO:0000256" key="5">
    <source>
        <dbReference type="ARBA" id="ARBA00023237"/>
    </source>
</evidence>